<reference evidence="2" key="1">
    <citation type="journal article" date="2020" name="mSystems">
        <title>Genome- and Community-Level Interaction Insights into Carbon Utilization and Element Cycling Functions of Hydrothermarchaeota in Hydrothermal Sediment.</title>
        <authorList>
            <person name="Zhou Z."/>
            <person name="Liu Y."/>
            <person name="Xu W."/>
            <person name="Pan J."/>
            <person name="Luo Z.H."/>
            <person name="Li M."/>
        </authorList>
    </citation>
    <scope>NUCLEOTIDE SEQUENCE [LARGE SCALE GENOMIC DNA]</scope>
    <source>
        <strain evidence="2">SpSt-774</strain>
    </source>
</reference>
<sequence length="814" mass="89730">MNNKKKRGCIMHLAEILFFVVMFFLILSPVYGEERNTLEKSTNAPFNVSEVIEKVTHHPIREGERIVIKDRVYTAYFDERGVVLKARETKGDAEDLVIPIIGKPEIRDGKVVYQTKYSEIAFEGTNCGLRYRQLMNHRHESRLHHYGNIAKLKNEKVTEWSRQGEFLIDTNVVYVPAPLYQGSPSVAFDGTNYLVVWQDERNAYSDIYGARVSQSGTVLDPSGIPISTAAYDQYSPSVAFDGTNYLVVWQDERSWSDDIYGARVSQSGTVLDPSGIPISTAAYYQESPSVAFDGTNYLVVWEDGRGSSYDIYGARVSQSGVVLDTSGIPISTATNNQWSPSVAFDGTNYLVVWEDKRSGSSSDSDIYGARVSQSGVVLDPSGILISTAAYYQESPSVAFDGTNYLVVRQGYRSGSWDIYGARVSQSGTVLDTVGIPISTATNSQWFPSVAFDGTNYLVVWTDGRSASSWDIYGARVSQSGTVLDTSGIPISTAAYGQYSPSVAFDGTNYLVVWQDERSGSDIYGARVSQSGVVLDTTGIAISTATNNQHSPSVAFDGTNYLVVWEDERNGSYYDIYGARVSQSGTVLDPSGILISTAAYYQESPSVAFDGTNYLVVWEDWRSGSWDIYGAWVNPSGVVIDSFPVSEQPRNQLSPALAHGSGNQLLITYSGWVDYINGHPANTMRIWGKFYPFPGIQEGARGKIQEARLEVYPNPFRNAVSIKFQIPNQKVVSRQYSIVSNNGVASSQKSVVSIKIYDATGRLVKSFSLTTDYCVLGSIVWDGTDDLGRRLPSGVYLVRLETDGFKQIEKAILLR</sequence>
<organism evidence="2">
    <name type="scientific">candidate division WOR-3 bacterium</name>
    <dbReference type="NCBI Taxonomy" id="2052148"/>
    <lineage>
        <taxon>Bacteria</taxon>
        <taxon>Bacteria division WOR-3</taxon>
    </lineage>
</organism>
<dbReference type="InterPro" id="IPR025965">
    <property type="entry name" value="FlgD/Vpr_Ig-like"/>
</dbReference>
<dbReference type="AlphaFoldDB" id="A0A7C4XDW5"/>
<feature type="domain" description="FlgD/Vpr Ig-like" evidence="1">
    <location>
        <begin position="745"/>
        <end position="801"/>
    </location>
</feature>
<evidence type="ECO:0000313" key="2">
    <source>
        <dbReference type="EMBL" id="HGV96851.1"/>
    </source>
</evidence>
<comment type="caution">
    <text evidence="2">The sequence shown here is derived from an EMBL/GenBank/DDBJ whole genome shotgun (WGS) entry which is preliminary data.</text>
</comment>
<proteinExistence type="predicted"/>
<accession>A0A7C4XDW5</accession>
<gene>
    <name evidence="2" type="ORF">ENV60_00940</name>
</gene>
<name>A0A7C4XDW5_UNCW3</name>
<dbReference type="EMBL" id="DTGZ01000016">
    <property type="protein sequence ID" value="HGV96851.1"/>
    <property type="molecule type" value="Genomic_DNA"/>
</dbReference>
<protein>
    <recommendedName>
        <fullName evidence="1">FlgD/Vpr Ig-like domain-containing protein</fullName>
    </recommendedName>
</protein>
<dbReference type="Pfam" id="PF13860">
    <property type="entry name" value="FlgD_ig"/>
    <property type="match status" value="1"/>
</dbReference>
<dbReference type="Gene3D" id="2.60.40.4070">
    <property type="match status" value="1"/>
</dbReference>
<evidence type="ECO:0000259" key="1">
    <source>
        <dbReference type="Pfam" id="PF13860"/>
    </source>
</evidence>